<dbReference type="AlphaFoldDB" id="A0AAE2MPJ8"/>
<evidence type="ECO:0000256" key="2">
    <source>
        <dbReference type="ARBA" id="ARBA00022723"/>
    </source>
</evidence>
<protein>
    <submittedName>
        <fullName evidence="5">2-keto-3-deoxy-L-rhamnonate aldolase RhmA</fullName>
    </submittedName>
</protein>
<proteinExistence type="inferred from homology"/>
<gene>
    <name evidence="5" type="ORF">GGE16_005283</name>
</gene>
<dbReference type="InterPro" id="IPR015813">
    <property type="entry name" value="Pyrv/PenolPyrv_kinase-like_dom"/>
</dbReference>
<evidence type="ECO:0000313" key="5">
    <source>
        <dbReference type="EMBL" id="MBB4293198.1"/>
    </source>
</evidence>
<dbReference type="Gene3D" id="3.20.20.60">
    <property type="entry name" value="Phosphoenolpyruvate-binding domains"/>
    <property type="match status" value="1"/>
</dbReference>
<dbReference type="EMBL" id="JACIGO010000008">
    <property type="protein sequence ID" value="MBB4293198.1"/>
    <property type="molecule type" value="Genomic_DNA"/>
</dbReference>
<evidence type="ECO:0000313" key="6">
    <source>
        <dbReference type="Proteomes" id="UP000538507"/>
    </source>
</evidence>
<dbReference type="GO" id="GO:0005737">
    <property type="term" value="C:cytoplasm"/>
    <property type="evidence" value="ECO:0007669"/>
    <property type="project" value="TreeGrafter"/>
</dbReference>
<dbReference type="Proteomes" id="UP000538507">
    <property type="component" value="Unassembled WGS sequence"/>
</dbReference>
<dbReference type="PANTHER" id="PTHR30502:SF0">
    <property type="entry name" value="PHOSPHOENOLPYRUVATE CARBOXYLASE FAMILY PROTEIN"/>
    <property type="match status" value="1"/>
</dbReference>
<evidence type="ECO:0000259" key="4">
    <source>
        <dbReference type="Pfam" id="PF03328"/>
    </source>
</evidence>
<keyword evidence="3" id="KW-0456">Lyase</keyword>
<dbReference type="InterPro" id="IPR005000">
    <property type="entry name" value="Aldolase/citrate-lyase_domain"/>
</dbReference>
<comment type="caution">
    <text evidence="5">The sequence shown here is derived from an EMBL/GenBank/DDBJ whole genome shotgun (WGS) entry which is preliminary data.</text>
</comment>
<dbReference type="GO" id="GO:0016832">
    <property type="term" value="F:aldehyde-lyase activity"/>
    <property type="evidence" value="ECO:0007669"/>
    <property type="project" value="TreeGrafter"/>
</dbReference>
<keyword evidence="2" id="KW-0479">Metal-binding</keyword>
<dbReference type="GO" id="GO:0046872">
    <property type="term" value="F:metal ion binding"/>
    <property type="evidence" value="ECO:0007669"/>
    <property type="project" value="UniProtKB-KW"/>
</dbReference>
<comment type="similarity">
    <text evidence="1">Belongs to the HpcH/HpaI aldolase family.</text>
</comment>
<dbReference type="Pfam" id="PF03328">
    <property type="entry name" value="HpcH_HpaI"/>
    <property type="match status" value="1"/>
</dbReference>
<accession>A0AAE2MPJ8</accession>
<dbReference type="InterPro" id="IPR040442">
    <property type="entry name" value="Pyrv_kinase-like_dom_sf"/>
</dbReference>
<dbReference type="PANTHER" id="PTHR30502">
    <property type="entry name" value="2-KETO-3-DEOXY-L-RHAMNONATE ALDOLASE"/>
    <property type="match status" value="1"/>
</dbReference>
<organism evidence="5 6">
    <name type="scientific">Rhizobium leguminosarum</name>
    <dbReference type="NCBI Taxonomy" id="384"/>
    <lineage>
        <taxon>Bacteria</taxon>
        <taxon>Pseudomonadati</taxon>
        <taxon>Pseudomonadota</taxon>
        <taxon>Alphaproteobacteria</taxon>
        <taxon>Hyphomicrobiales</taxon>
        <taxon>Rhizobiaceae</taxon>
        <taxon>Rhizobium/Agrobacterium group</taxon>
        <taxon>Rhizobium</taxon>
    </lineage>
</organism>
<evidence type="ECO:0000256" key="1">
    <source>
        <dbReference type="ARBA" id="ARBA00005568"/>
    </source>
</evidence>
<sequence>MVDTAEQARAIVDAVRYALPSDFDKRLVVAMIETVDAIDNLDEMLKVDGIDVFFIGPGDLSQNMGYPPAPPFGEPRPEAVMEKVAVAVDKIRAAGKITGTLATADELPHWWAFHHSFSIPVIQCLDTKHTAWGSSPTRTEAAEFLRHRPF</sequence>
<evidence type="ECO:0000256" key="3">
    <source>
        <dbReference type="ARBA" id="ARBA00023239"/>
    </source>
</evidence>
<reference evidence="5 6" key="1">
    <citation type="submission" date="2020-08" db="EMBL/GenBank/DDBJ databases">
        <title>Genomic Encyclopedia of Type Strains, Phase IV (KMG-V): Genome sequencing to study the core and pangenomes of soil and plant-associated prokaryotes.</title>
        <authorList>
            <person name="Whitman W."/>
        </authorList>
    </citation>
    <scope>NUCLEOTIDE SEQUENCE [LARGE SCALE GENOMIC DNA]</scope>
    <source>
        <strain evidence="5 6">SEMIA 415</strain>
    </source>
</reference>
<dbReference type="SUPFAM" id="SSF51621">
    <property type="entry name" value="Phosphoenolpyruvate/pyruvate domain"/>
    <property type="match status" value="1"/>
</dbReference>
<dbReference type="InterPro" id="IPR050251">
    <property type="entry name" value="HpcH-HpaI_aldolase"/>
</dbReference>
<name>A0AAE2MPJ8_RHILE</name>
<feature type="domain" description="HpcH/HpaI aldolase/citrate lyase" evidence="4">
    <location>
        <begin position="1"/>
        <end position="100"/>
    </location>
</feature>